<keyword evidence="6" id="KW-1185">Reference proteome</keyword>
<feature type="domain" description="Beta-lactamase-related" evidence="2">
    <location>
        <begin position="42"/>
        <end position="327"/>
    </location>
</feature>
<dbReference type="AlphaFoldDB" id="A0AAJ2VW13"/>
<dbReference type="EMBL" id="JAWXVG010000002">
    <property type="protein sequence ID" value="MDX6181584.1"/>
    <property type="molecule type" value="Genomic_DNA"/>
</dbReference>
<evidence type="ECO:0000313" key="4">
    <source>
        <dbReference type="EMBL" id="MDX6185382.1"/>
    </source>
</evidence>
<feature type="signal peptide" evidence="1">
    <location>
        <begin position="1"/>
        <end position="19"/>
    </location>
</feature>
<dbReference type="Gene3D" id="3.40.710.10">
    <property type="entry name" value="DD-peptidase/beta-lactamase superfamily"/>
    <property type="match status" value="1"/>
</dbReference>
<evidence type="ECO:0000259" key="2">
    <source>
        <dbReference type="Pfam" id="PF00144"/>
    </source>
</evidence>
<dbReference type="EC" id="3.1.1.103" evidence="4"/>
<name>A0AAJ2VW13_9FLAO</name>
<dbReference type="InterPro" id="IPR001466">
    <property type="entry name" value="Beta-lactam-related"/>
</dbReference>
<gene>
    <name evidence="3" type="ORF">SGQ18_05425</name>
    <name evidence="4" type="ORF">SGQ44_06410</name>
</gene>
<organism evidence="4 5">
    <name type="scientific">Flavobacterium flavipigmentatum</name>
    <dbReference type="NCBI Taxonomy" id="2893884"/>
    <lineage>
        <taxon>Bacteria</taxon>
        <taxon>Pseudomonadati</taxon>
        <taxon>Bacteroidota</taxon>
        <taxon>Flavobacteriia</taxon>
        <taxon>Flavobacteriales</taxon>
        <taxon>Flavobacteriaceae</taxon>
        <taxon>Flavobacterium</taxon>
    </lineage>
</organism>
<comment type="caution">
    <text evidence="4">The sequence shown here is derived from an EMBL/GenBank/DDBJ whole genome shotgun (WGS) entry which is preliminary data.</text>
</comment>
<dbReference type="PANTHER" id="PTHR46825:SF7">
    <property type="entry name" value="D-ALANYL-D-ALANINE CARBOXYPEPTIDASE"/>
    <property type="match status" value="1"/>
</dbReference>
<dbReference type="SUPFAM" id="SSF56601">
    <property type="entry name" value="beta-lactamase/transpeptidase-like"/>
    <property type="match status" value="1"/>
</dbReference>
<reference evidence="4 6" key="1">
    <citation type="submission" date="2023-11" db="EMBL/GenBank/DDBJ databases">
        <title>Unpublished Manusciprt.</title>
        <authorList>
            <person name="Saticioglu I.B."/>
            <person name="Ay H."/>
            <person name="Ajmi N."/>
            <person name="Altun S."/>
            <person name="Duman M."/>
        </authorList>
    </citation>
    <scope>NUCLEOTIDE SEQUENCE</scope>
    <source>
        <strain evidence="3 6">Fl-33</strain>
        <strain evidence="4">Fl-77</strain>
    </source>
</reference>
<dbReference type="EMBL" id="JAWXVH010000002">
    <property type="protein sequence ID" value="MDX6185382.1"/>
    <property type="molecule type" value="Genomic_DNA"/>
</dbReference>
<dbReference type="InterPro" id="IPR012338">
    <property type="entry name" value="Beta-lactam/transpept-like"/>
</dbReference>
<dbReference type="PANTHER" id="PTHR46825">
    <property type="entry name" value="D-ALANYL-D-ALANINE-CARBOXYPEPTIDASE/ENDOPEPTIDASE AMPH"/>
    <property type="match status" value="1"/>
</dbReference>
<evidence type="ECO:0000313" key="5">
    <source>
        <dbReference type="Proteomes" id="UP001270053"/>
    </source>
</evidence>
<accession>A0AAJ2VW13</accession>
<dbReference type="Proteomes" id="UP001278738">
    <property type="component" value="Unassembled WGS sequence"/>
</dbReference>
<sequence>MKKLLFSSLFFLIISNGFAQNFNSKRLDSLFQLLDKNNKYMGSIAVSENGKIIYSNAIGYDDIATSKKSDAQTKYRIGSISKMFTASLIFKAIEEKKLNLNQTIDKYFPTVKNSNKITISNLLNHRSGIYNFTSDKNYAEWQTQYQSKEKMIERISSGEIVFEPDTKGEYSNSNYVLLTFIIEAVYKKSYSEILNQKIIKHLQLKNTYYGGKINLDTKECNSYTFSGEWKKSTETDLSIPQGAGALVSNPTDLTIFIKNLFAGKIISLENVTLMKTIKDKYGMGMFEYPYFERKSYGHSGGIDGFRSLLSYFEKEKLAVALTSNGLNYDLNNIVLCALSSYFNKPFEMPNFEKVTLKTEILDQYLGTYASLEIPLKITITKKEASLMAQATGQSAFPLEANSTTVFKFDQAGVVLEFKASEKQMTLNQGGKEFLFTKE</sequence>
<proteinExistence type="predicted"/>
<dbReference type="RefSeq" id="WP_229973681.1">
    <property type="nucleotide sequence ID" value="NZ_CP087133.1"/>
</dbReference>
<dbReference type="Pfam" id="PF00144">
    <property type="entry name" value="Beta-lactamase"/>
    <property type="match status" value="1"/>
</dbReference>
<protein>
    <submittedName>
        <fullName evidence="4">Serine hydrolase domain-containing protein</fullName>
        <ecNumber evidence="4">3.1.1.103</ecNumber>
    </submittedName>
</protein>
<evidence type="ECO:0000256" key="1">
    <source>
        <dbReference type="SAM" id="SignalP"/>
    </source>
</evidence>
<dbReference type="InterPro" id="IPR050491">
    <property type="entry name" value="AmpC-like"/>
</dbReference>
<evidence type="ECO:0000313" key="3">
    <source>
        <dbReference type="EMBL" id="MDX6181584.1"/>
    </source>
</evidence>
<feature type="chain" id="PRO_5042466181" evidence="1">
    <location>
        <begin position="20"/>
        <end position="438"/>
    </location>
</feature>
<evidence type="ECO:0000313" key="6">
    <source>
        <dbReference type="Proteomes" id="UP001278738"/>
    </source>
</evidence>
<dbReference type="Proteomes" id="UP001270053">
    <property type="component" value="Unassembled WGS sequence"/>
</dbReference>
<keyword evidence="1" id="KW-0732">Signal</keyword>
<dbReference type="GO" id="GO:0016787">
    <property type="term" value="F:hydrolase activity"/>
    <property type="evidence" value="ECO:0007669"/>
    <property type="project" value="UniProtKB-KW"/>
</dbReference>
<keyword evidence="4" id="KW-0378">Hydrolase</keyword>